<dbReference type="InterPro" id="IPR036779">
    <property type="entry name" value="LysM_dom_sf"/>
</dbReference>
<dbReference type="SUPFAM" id="SSF54106">
    <property type="entry name" value="LysM domain"/>
    <property type="match status" value="2"/>
</dbReference>
<dbReference type="CDD" id="cd00118">
    <property type="entry name" value="LysM"/>
    <property type="match status" value="2"/>
</dbReference>
<dbReference type="Gene3D" id="3.10.350.10">
    <property type="entry name" value="LysM domain"/>
    <property type="match status" value="2"/>
</dbReference>
<dbReference type="RefSeq" id="WP_307411726.1">
    <property type="nucleotide sequence ID" value="NZ_JAUSTW010000007.1"/>
</dbReference>
<dbReference type="Pfam" id="PF01464">
    <property type="entry name" value="SLT"/>
    <property type="match status" value="1"/>
</dbReference>
<gene>
    <name evidence="3" type="ORF">J2S10_004193</name>
</gene>
<dbReference type="InterPro" id="IPR023346">
    <property type="entry name" value="Lysozyme-like_dom_sf"/>
</dbReference>
<proteinExistence type="inferred from homology"/>
<dbReference type="SUPFAM" id="SSF53955">
    <property type="entry name" value="Lysozyme-like"/>
    <property type="match status" value="1"/>
</dbReference>
<dbReference type="PANTHER" id="PTHR33734">
    <property type="entry name" value="LYSM DOMAIN-CONTAINING GPI-ANCHORED PROTEIN 2"/>
    <property type="match status" value="1"/>
</dbReference>
<dbReference type="Proteomes" id="UP001224122">
    <property type="component" value="Unassembled WGS sequence"/>
</dbReference>
<dbReference type="SMART" id="SM00257">
    <property type="entry name" value="LysM"/>
    <property type="match status" value="2"/>
</dbReference>
<evidence type="ECO:0000313" key="4">
    <source>
        <dbReference type="Proteomes" id="UP001224122"/>
    </source>
</evidence>
<dbReference type="InterPro" id="IPR000189">
    <property type="entry name" value="Transglyc_AS"/>
</dbReference>
<comment type="caution">
    <text evidence="3">The sequence shown here is derived from an EMBL/GenBank/DDBJ whole genome shotgun (WGS) entry which is preliminary data.</text>
</comment>
<sequence>MKKSEKGKFQLYYIVKPSDTLWGISKKFGVSIRQLKKLNNLSSDQIFVDQVLKIQEISEEKQNLNETFNEMKPDQISGGTQAKKFQMYIVNPSDTLWGISKKFGVNIRQLIKLNNLSSDQIFVDQVLKIQEISEDEPFLSETFSELIPDQILGGPQAKRWAKNIIEAAQKYEVPSKILYSIMVVESRGNPNLVSADGGIGLMQFQIETANFLGVNPCIPEESLDGAARYLKALFSEFNDWTLAIASYNAGPDKIKKYNGVPPLEVTQNYVNNVISYCKALNWPDIR</sequence>
<dbReference type="InterPro" id="IPR008258">
    <property type="entry name" value="Transglycosylase_SLT_dom_1"/>
</dbReference>
<evidence type="ECO:0000313" key="3">
    <source>
        <dbReference type="EMBL" id="MDQ0200991.1"/>
    </source>
</evidence>
<reference evidence="3 4" key="1">
    <citation type="submission" date="2023-07" db="EMBL/GenBank/DDBJ databases">
        <title>Genomic Encyclopedia of Type Strains, Phase IV (KMG-IV): sequencing the most valuable type-strain genomes for metagenomic binning, comparative biology and taxonomic classification.</title>
        <authorList>
            <person name="Goeker M."/>
        </authorList>
    </citation>
    <scope>NUCLEOTIDE SEQUENCE [LARGE SCALE GENOMIC DNA]</scope>
    <source>
        <strain evidence="3 4">DSM 27594</strain>
    </source>
</reference>
<name>A0ABT9XZJ1_9BACI</name>
<dbReference type="Pfam" id="PF01476">
    <property type="entry name" value="LysM"/>
    <property type="match status" value="2"/>
</dbReference>
<feature type="domain" description="LysM" evidence="2">
    <location>
        <begin position="86"/>
        <end position="129"/>
    </location>
</feature>
<evidence type="ECO:0000256" key="1">
    <source>
        <dbReference type="ARBA" id="ARBA00007734"/>
    </source>
</evidence>
<dbReference type="InterPro" id="IPR018392">
    <property type="entry name" value="LysM"/>
</dbReference>
<organism evidence="3 4">
    <name type="scientific">Neobacillus ginsengisoli</name>
    <dbReference type="NCBI Taxonomy" id="904295"/>
    <lineage>
        <taxon>Bacteria</taxon>
        <taxon>Bacillati</taxon>
        <taxon>Bacillota</taxon>
        <taxon>Bacilli</taxon>
        <taxon>Bacillales</taxon>
        <taxon>Bacillaceae</taxon>
        <taxon>Neobacillus</taxon>
    </lineage>
</organism>
<dbReference type="EMBL" id="JAUSTW010000007">
    <property type="protein sequence ID" value="MDQ0200991.1"/>
    <property type="molecule type" value="Genomic_DNA"/>
</dbReference>
<dbReference type="PROSITE" id="PS00922">
    <property type="entry name" value="TRANSGLYCOSYLASE"/>
    <property type="match status" value="1"/>
</dbReference>
<keyword evidence="4" id="KW-1185">Reference proteome</keyword>
<feature type="domain" description="LysM" evidence="2">
    <location>
        <begin position="11"/>
        <end position="54"/>
    </location>
</feature>
<protein>
    <submittedName>
        <fullName evidence="3">LysM repeat protein</fullName>
    </submittedName>
</protein>
<comment type="similarity">
    <text evidence="1">Belongs to the transglycosylase Slt family.</text>
</comment>
<dbReference type="CDD" id="cd00254">
    <property type="entry name" value="LT-like"/>
    <property type="match status" value="1"/>
</dbReference>
<dbReference type="Gene3D" id="1.10.530.10">
    <property type="match status" value="1"/>
</dbReference>
<accession>A0ABT9XZJ1</accession>
<evidence type="ECO:0000259" key="2">
    <source>
        <dbReference type="PROSITE" id="PS51782"/>
    </source>
</evidence>
<dbReference type="PANTHER" id="PTHR33734:SF22">
    <property type="entry name" value="MEMBRANE-BOUND LYTIC MUREIN TRANSGLYCOSYLASE D"/>
    <property type="match status" value="1"/>
</dbReference>
<dbReference type="PROSITE" id="PS51782">
    <property type="entry name" value="LYSM"/>
    <property type="match status" value="2"/>
</dbReference>